<dbReference type="Proteomes" id="UP001165289">
    <property type="component" value="Unassembled WGS sequence"/>
</dbReference>
<comment type="caution">
    <text evidence="1">The sequence shown here is derived from an EMBL/GenBank/DDBJ whole genome shotgun (WGS) entry which is preliminary data.</text>
</comment>
<proteinExistence type="predicted"/>
<evidence type="ECO:0000313" key="1">
    <source>
        <dbReference type="EMBL" id="KAI6661364.1"/>
    </source>
</evidence>
<protein>
    <submittedName>
        <fullName evidence="1">Uncharacterized protein</fullName>
    </submittedName>
</protein>
<keyword evidence="2" id="KW-1185">Reference proteome</keyword>
<dbReference type="EMBL" id="JAKMXF010000013">
    <property type="protein sequence ID" value="KAI6661364.1"/>
    <property type="molecule type" value="Genomic_DNA"/>
</dbReference>
<evidence type="ECO:0000313" key="2">
    <source>
        <dbReference type="Proteomes" id="UP001165289"/>
    </source>
</evidence>
<gene>
    <name evidence="1" type="ORF">LOD99_9991</name>
</gene>
<sequence length="108" mass="11759">MVDSHNGVVGDAFIEPAHFSQFTACTSSYTLGQPPSAYLSYEIVTDSSECANKYEVTGIATGASNAEAIENANVFADLWNPGYCLQATAFFVRLSLVLFIYSRIRCLE</sequence>
<accession>A0AAV7KJJ5</accession>
<dbReference type="AlphaFoldDB" id="A0AAV7KJJ5"/>
<name>A0AAV7KJJ5_9METZ</name>
<organism evidence="1 2">
    <name type="scientific">Oopsacas minuta</name>
    <dbReference type="NCBI Taxonomy" id="111878"/>
    <lineage>
        <taxon>Eukaryota</taxon>
        <taxon>Metazoa</taxon>
        <taxon>Porifera</taxon>
        <taxon>Hexactinellida</taxon>
        <taxon>Hexasterophora</taxon>
        <taxon>Lyssacinosida</taxon>
        <taxon>Leucopsacidae</taxon>
        <taxon>Oopsacas</taxon>
    </lineage>
</organism>
<reference evidence="1 2" key="1">
    <citation type="journal article" date="2023" name="BMC Biol.">
        <title>The compact genome of the sponge Oopsacas minuta (Hexactinellida) is lacking key metazoan core genes.</title>
        <authorList>
            <person name="Santini S."/>
            <person name="Schenkelaars Q."/>
            <person name="Jourda C."/>
            <person name="Duchesne M."/>
            <person name="Belahbib H."/>
            <person name="Rocher C."/>
            <person name="Selva M."/>
            <person name="Riesgo A."/>
            <person name="Vervoort M."/>
            <person name="Leys S.P."/>
            <person name="Kodjabachian L."/>
            <person name="Le Bivic A."/>
            <person name="Borchiellini C."/>
            <person name="Claverie J.M."/>
            <person name="Renard E."/>
        </authorList>
    </citation>
    <scope>NUCLEOTIDE SEQUENCE [LARGE SCALE GENOMIC DNA]</scope>
    <source>
        <strain evidence="1">SPO-2</strain>
    </source>
</reference>